<organism evidence="1">
    <name type="scientific">Ophidiomyces ophidiicola</name>
    <dbReference type="NCBI Taxonomy" id="1387563"/>
    <lineage>
        <taxon>Eukaryota</taxon>
        <taxon>Fungi</taxon>
        <taxon>Dikarya</taxon>
        <taxon>Ascomycota</taxon>
        <taxon>Pezizomycotina</taxon>
        <taxon>Eurotiomycetes</taxon>
        <taxon>Eurotiomycetidae</taxon>
        <taxon>Onygenales</taxon>
        <taxon>Onygenaceae</taxon>
        <taxon>Ophidiomyces</taxon>
    </lineage>
</organism>
<proteinExistence type="predicted"/>
<evidence type="ECO:0000313" key="1">
    <source>
        <dbReference type="EMBL" id="KAI2385372.1"/>
    </source>
</evidence>
<reference evidence="1" key="1">
    <citation type="journal article" date="2022" name="bioRxiv">
        <title>Population genetic analysis of Ophidiomyces ophidiicola, the causative agent of snake fungal disease, indicates recent introductions to the USA.</title>
        <authorList>
            <person name="Ladner J.T."/>
            <person name="Palmer J.M."/>
            <person name="Ettinger C.L."/>
            <person name="Stajich J.E."/>
            <person name="Farrell T.M."/>
            <person name="Glorioso B.M."/>
            <person name="Lawson B."/>
            <person name="Price S.J."/>
            <person name="Stengle A.G."/>
            <person name="Grear D.A."/>
            <person name="Lorch J.M."/>
        </authorList>
    </citation>
    <scope>NUCLEOTIDE SEQUENCE</scope>
    <source>
        <strain evidence="1">NWHC 24266-5</strain>
    </source>
</reference>
<sequence>MFKSASRTALRQARPLRLVQRQRFLSTAPPPQRSRGWKGTIVRWGLAAAAVYYYNTSTVFAEQPSLALEQSPKNEDDSSSLPTIESVAASKRRKPVSDVPSSSSSQPPKSSLEPAESSSPPSAESTGTVAETGQSDPANAQPLKLTASELEEEADQEGAFNPETGEINWDCPCLGGMAHGPCGEDFKEAFSCFVFSTEEPKGMDCIDKFKNMQDCFKLHPEIYGSELDEDEVDQELQEHIAAEDAKKSQLSSDAPKPDTTSEDQVRRASETEKAQQLLSEDTAPQGQDRNQ</sequence>
<protein>
    <submittedName>
        <fullName evidence="1">Oxidoreductase</fullName>
    </submittedName>
</protein>
<accession>A0ACB8UWG9</accession>
<comment type="caution">
    <text evidence="1">The sequence shown here is derived from an EMBL/GenBank/DDBJ whole genome shotgun (WGS) entry which is preliminary data.</text>
</comment>
<gene>
    <name evidence="1" type="primary">MIA40</name>
    <name evidence="1" type="ORF">LOY88_004106</name>
</gene>
<dbReference type="EMBL" id="JALBCA010000059">
    <property type="protein sequence ID" value="KAI2385372.1"/>
    <property type="molecule type" value="Genomic_DNA"/>
</dbReference>
<name>A0ACB8UWG9_9EURO</name>